<keyword evidence="3 10" id="KW-0285">Flavoprotein</keyword>
<dbReference type="PIRSF" id="PIRSF006268">
    <property type="entry name" value="ApbE"/>
    <property type="match status" value="1"/>
</dbReference>
<evidence type="ECO:0000256" key="10">
    <source>
        <dbReference type="PIRNR" id="PIRNR006268"/>
    </source>
</evidence>
<evidence type="ECO:0000256" key="8">
    <source>
        <dbReference type="ARBA" id="ARBA00031306"/>
    </source>
</evidence>
<dbReference type="EC" id="2.7.1.180" evidence="1 10"/>
<comment type="similarity">
    <text evidence="10">Belongs to the ApbE family.</text>
</comment>
<dbReference type="OrthoDB" id="9778595at2"/>
<dbReference type="HOGENOM" id="CLU_044403_5_0_0"/>
<dbReference type="GO" id="GO:0016740">
    <property type="term" value="F:transferase activity"/>
    <property type="evidence" value="ECO:0007669"/>
    <property type="project" value="UniProtKB-UniRule"/>
</dbReference>
<keyword evidence="7 10" id="KW-0460">Magnesium</keyword>
<name>E1IDM4_9CHLR</name>
<dbReference type="InterPro" id="IPR003374">
    <property type="entry name" value="ApbE-like_sf"/>
</dbReference>
<dbReference type="GO" id="GO:0046872">
    <property type="term" value="F:metal ion binding"/>
    <property type="evidence" value="ECO:0007669"/>
    <property type="project" value="UniProtKB-UniRule"/>
</dbReference>
<evidence type="ECO:0000256" key="11">
    <source>
        <dbReference type="PIRSR" id="PIRSR006268-2"/>
    </source>
</evidence>
<proteinExistence type="inferred from homology"/>
<evidence type="ECO:0000256" key="9">
    <source>
        <dbReference type="ARBA" id="ARBA00048540"/>
    </source>
</evidence>
<dbReference type="EMBL" id="ADVR01000042">
    <property type="protein sequence ID" value="EFO80732.1"/>
    <property type="molecule type" value="Genomic_DNA"/>
</dbReference>
<evidence type="ECO:0000256" key="3">
    <source>
        <dbReference type="ARBA" id="ARBA00022630"/>
    </source>
</evidence>
<keyword evidence="5 10" id="KW-0479">Metal-binding</keyword>
<evidence type="ECO:0000313" key="13">
    <source>
        <dbReference type="Proteomes" id="UP000054010"/>
    </source>
</evidence>
<dbReference type="InterPro" id="IPR024932">
    <property type="entry name" value="ApbE"/>
</dbReference>
<sequence>MQRIEFRAMGCQMLALIDNDDEAAASALQHVPEWFADWEAVLSRFRSDSEITLLNADAGFWVPLSETLWSVLQAALEAAQRSAGVVVPTILHALHAVGYTRDFAAGPQMSAAPIRITPAPDWRQIEVEASLRAVRLPEGVQIDLSGIAKGWAADQTVQRLAAYGPTLVDAGGDIAVSGPMASGHPWLIGVDDPFNPGTALGMLSLSAGGVATSGRDYRRWQTAEGWQHHIIDPRSGRPAQSNALTATAVAPSAQAAEVAAKLIFILGDAGLEHVAQWPGHAGMLLRDDGSQSATPGWAGYLYQTS</sequence>
<evidence type="ECO:0000256" key="6">
    <source>
        <dbReference type="ARBA" id="ARBA00022827"/>
    </source>
</evidence>
<evidence type="ECO:0000256" key="7">
    <source>
        <dbReference type="ARBA" id="ARBA00022842"/>
    </source>
</evidence>
<comment type="catalytic activity">
    <reaction evidence="9 10">
        <text>L-threonyl-[protein] + FAD = FMN-L-threonyl-[protein] + AMP + H(+)</text>
        <dbReference type="Rhea" id="RHEA:36847"/>
        <dbReference type="Rhea" id="RHEA-COMP:11060"/>
        <dbReference type="Rhea" id="RHEA-COMP:11061"/>
        <dbReference type="ChEBI" id="CHEBI:15378"/>
        <dbReference type="ChEBI" id="CHEBI:30013"/>
        <dbReference type="ChEBI" id="CHEBI:57692"/>
        <dbReference type="ChEBI" id="CHEBI:74257"/>
        <dbReference type="ChEBI" id="CHEBI:456215"/>
        <dbReference type="EC" id="2.7.1.180"/>
    </reaction>
</comment>
<organism evidence="12 13">
    <name type="scientific">Oscillochloris trichoides DG-6</name>
    <dbReference type="NCBI Taxonomy" id="765420"/>
    <lineage>
        <taxon>Bacteria</taxon>
        <taxon>Bacillati</taxon>
        <taxon>Chloroflexota</taxon>
        <taxon>Chloroflexia</taxon>
        <taxon>Chloroflexales</taxon>
        <taxon>Chloroflexineae</taxon>
        <taxon>Oscillochloridaceae</taxon>
        <taxon>Oscillochloris</taxon>
    </lineage>
</organism>
<reference evidence="12 13" key="1">
    <citation type="journal article" date="2011" name="J. Bacteriol.">
        <title>Draft genome sequence of the anoxygenic filamentous phototrophic bacterium Oscillochloris trichoides subsp. DG-6.</title>
        <authorList>
            <person name="Kuznetsov B.B."/>
            <person name="Ivanovsky R.N."/>
            <person name="Keppen O.I."/>
            <person name="Sukhacheva M.V."/>
            <person name="Bumazhkin B.K."/>
            <person name="Patutina E.O."/>
            <person name="Beletsky A.V."/>
            <person name="Mardanov A.V."/>
            <person name="Baslerov R.V."/>
            <person name="Panteleeva A.N."/>
            <person name="Kolganova T.V."/>
            <person name="Ravin N.V."/>
            <person name="Skryabin K.G."/>
        </authorList>
    </citation>
    <scope>NUCLEOTIDE SEQUENCE [LARGE SCALE GENOMIC DNA]</scope>
    <source>
        <strain evidence="12 13">DG-6</strain>
    </source>
</reference>
<keyword evidence="13" id="KW-1185">Reference proteome</keyword>
<dbReference type="PANTHER" id="PTHR30040:SF2">
    <property type="entry name" value="FAD:PROTEIN FMN TRANSFERASE"/>
    <property type="match status" value="1"/>
</dbReference>
<dbReference type="Gene3D" id="3.10.520.10">
    <property type="entry name" value="ApbE-like domains"/>
    <property type="match status" value="1"/>
</dbReference>
<accession>E1IDM4</accession>
<dbReference type="Proteomes" id="UP000054010">
    <property type="component" value="Unassembled WGS sequence"/>
</dbReference>
<dbReference type="Pfam" id="PF02424">
    <property type="entry name" value="ApbE"/>
    <property type="match status" value="1"/>
</dbReference>
<protein>
    <recommendedName>
        <fullName evidence="2 10">FAD:protein FMN transferase</fullName>
        <ecNumber evidence="1 10">2.7.1.180</ecNumber>
    </recommendedName>
    <alternativeName>
        <fullName evidence="8 10">Flavin transferase</fullName>
    </alternativeName>
</protein>
<dbReference type="PANTHER" id="PTHR30040">
    <property type="entry name" value="THIAMINE BIOSYNTHESIS LIPOPROTEIN APBE"/>
    <property type="match status" value="1"/>
</dbReference>
<keyword evidence="6 10" id="KW-0274">FAD</keyword>
<keyword evidence="4 10" id="KW-0808">Transferase</keyword>
<gene>
    <name evidence="12" type="ORF">OSCT_1425</name>
</gene>
<comment type="cofactor">
    <cofactor evidence="11">
        <name>Mg(2+)</name>
        <dbReference type="ChEBI" id="CHEBI:18420"/>
    </cofactor>
    <cofactor evidence="11">
        <name>Mn(2+)</name>
        <dbReference type="ChEBI" id="CHEBI:29035"/>
    </cofactor>
    <text evidence="11">Magnesium. Can also use manganese.</text>
</comment>
<evidence type="ECO:0000256" key="5">
    <source>
        <dbReference type="ARBA" id="ARBA00022723"/>
    </source>
</evidence>
<feature type="binding site" evidence="11">
    <location>
        <position position="146"/>
    </location>
    <ligand>
        <name>Mg(2+)</name>
        <dbReference type="ChEBI" id="CHEBI:18420"/>
    </ligand>
</feature>
<comment type="caution">
    <text evidence="12">The sequence shown here is derived from an EMBL/GenBank/DDBJ whole genome shotgun (WGS) entry which is preliminary data.</text>
</comment>
<dbReference type="eggNOG" id="COG1477">
    <property type="taxonomic scope" value="Bacteria"/>
</dbReference>
<dbReference type="SUPFAM" id="SSF143631">
    <property type="entry name" value="ApbE-like"/>
    <property type="match status" value="1"/>
</dbReference>
<evidence type="ECO:0000313" key="12">
    <source>
        <dbReference type="EMBL" id="EFO80732.1"/>
    </source>
</evidence>
<evidence type="ECO:0000256" key="4">
    <source>
        <dbReference type="ARBA" id="ARBA00022679"/>
    </source>
</evidence>
<dbReference type="STRING" id="765420.OSCT_1425"/>
<evidence type="ECO:0000256" key="1">
    <source>
        <dbReference type="ARBA" id="ARBA00011955"/>
    </source>
</evidence>
<dbReference type="AlphaFoldDB" id="E1IDM4"/>
<keyword evidence="12" id="KW-0449">Lipoprotein</keyword>
<evidence type="ECO:0000256" key="2">
    <source>
        <dbReference type="ARBA" id="ARBA00016337"/>
    </source>
</evidence>